<evidence type="ECO:0000256" key="5">
    <source>
        <dbReference type="SAM" id="SignalP"/>
    </source>
</evidence>
<dbReference type="Gene3D" id="2.60.120.260">
    <property type="entry name" value="Galactose-binding domain-like"/>
    <property type="match status" value="1"/>
</dbReference>
<dbReference type="PRINTS" id="PR00739">
    <property type="entry name" value="GLHYDRLASE26"/>
</dbReference>
<evidence type="ECO:0000259" key="6">
    <source>
        <dbReference type="PROSITE" id="PS50206"/>
    </source>
</evidence>
<dbReference type="HOGENOM" id="CLU_016930_1_1_1"/>
<evidence type="ECO:0000313" key="10">
    <source>
        <dbReference type="Proteomes" id="UP000028045"/>
    </source>
</evidence>
<dbReference type="Pfam" id="PF16990">
    <property type="entry name" value="CBM_35"/>
    <property type="match status" value="1"/>
</dbReference>
<gene>
    <name evidence="9" type="ORF">S7711_09729</name>
</gene>
<evidence type="ECO:0000256" key="2">
    <source>
        <dbReference type="ARBA" id="ARBA00022801"/>
    </source>
</evidence>
<feature type="chain" id="PRO_5001770722" description="GH26 domain-containing protein" evidence="5">
    <location>
        <begin position="23"/>
        <end position="483"/>
    </location>
</feature>
<reference evidence="9 10" key="1">
    <citation type="journal article" date="2014" name="BMC Genomics">
        <title>Comparative genome sequencing reveals chemotype-specific gene clusters in the toxigenic black mold Stachybotrys.</title>
        <authorList>
            <person name="Semeiks J."/>
            <person name="Borek D."/>
            <person name="Otwinowski Z."/>
            <person name="Grishin N.V."/>
        </authorList>
    </citation>
    <scope>NUCLEOTIDE SEQUENCE [LARGE SCALE GENOMIC DNA]</scope>
    <source>
        <strain evidence="10">CBS 109288 / IBT 7711</strain>
    </source>
</reference>
<protein>
    <recommendedName>
        <fullName evidence="11">GH26 domain-containing protein</fullName>
    </recommendedName>
</protein>
<evidence type="ECO:0000256" key="1">
    <source>
        <dbReference type="ARBA" id="ARBA00007754"/>
    </source>
</evidence>
<dbReference type="EMBL" id="KL649657">
    <property type="protein sequence ID" value="KEY63819.1"/>
    <property type="molecule type" value="Genomic_DNA"/>
</dbReference>
<proteinExistence type="inferred from homology"/>
<dbReference type="PROSITE" id="PS50206">
    <property type="entry name" value="RHODANESE_3"/>
    <property type="match status" value="1"/>
</dbReference>
<dbReference type="Proteomes" id="UP000028045">
    <property type="component" value="Unassembled WGS sequence"/>
</dbReference>
<keyword evidence="3 4" id="KW-0326">Glycosidase</keyword>
<dbReference type="GO" id="GO:0030246">
    <property type="term" value="F:carbohydrate binding"/>
    <property type="evidence" value="ECO:0007669"/>
    <property type="project" value="InterPro"/>
</dbReference>
<dbReference type="PROSITE" id="PS51764">
    <property type="entry name" value="GH26"/>
    <property type="match status" value="1"/>
</dbReference>
<feature type="active site" description="Proton donor" evidence="4">
    <location>
        <position position="333"/>
    </location>
</feature>
<feature type="domain" description="CBM6" evidence="7">
    <location>
        <begin position="32"/>
        <end position="161"/>
    </location>
</feature>
<dbReference type="Gene3D" id="3.20.20.80">
    <property type="entry name" value="Glycosidases"/>
    <property type="match status" value="1"/>
</dbReference>
<dbReference type="SUPFAM" id="SSF51445">
    <property type="entry name" value="(Trans)glycosidases"/>
    <property type="match status" value="1"/>
</dbReference>
<dbReference type="InterPro" id="IPR001763">
    <property type="entry name" value="Rhodanese-like_dom"/>
</dbReference>
<evidence type="ECO:0000259" key="8">
    <source>
        <dbReference type="PROSITE" id="PS51764"/>
    </source>
</evidence>
<dbReference type="InterPro" id="IPR008979">
    <property type="entry name" value="Galactose-bd-like_sf"/>
</dbReference>
<dbReference type="InterPro" id="IPR005084">
    <property type="entry name" value="CBM6"/>
</dbReference>
<feature type="active site" description="Nucleophile" evidence="4">
    <location>
        <position position="423"/>
    </location>
</feature>
<dbReference type="CDD" id="cd04086">
    <property type="entry name" value="CBM35_mannanase-like"/>
    <property type="match status" value="1"/>
</dbReference>
<dbReference type="SUPFAM" id="SSF49785">
    <property type="entry name" value="Galactose-binding domain-like"/>
    <property type="match status" value="1"/>
</dbReference>
<keyword evidence="10" id="KW-1185">Reference proteome</keyword>
<keyword evidence="2 4" id="KW-0378">Hydrolase</keyword>
<evidence type="ECO:0008006" key="11">
    <source>
        <dbReference type="Google" id="ProtNLM"/>
    </source>
</evidence>
<evidence type="ECO:0000259" key="7">
    <source>
        <dbReference type="PROSITE" id="PS51175"/>
    </source>
</evidence>
<feature type="domain" description="Rhodanese" evidence="6">
    <location>
        <begin position="335"/>
        <end position="350"/>
    </location>
</feature>
<dbReference type="OrthoDB" id="5286354at2759"/>
<dbReference type="GO" id="GO:0016985">
    <property type="term" value="F:mannan endo-1,4-beta-mannosidase activity"/>
    <property type="evidence" value="ECO:0007669"/>
    <property type="project" value="InterPro"/>
</dbReference>
<comment type="similarity">
    <text evidence="1 4">Belongs to the glycosyl hydrolase 26 family.</text>
</comment>
<dbReference type="InterPro" id="IPR000805">
    <property type="entry name" value="Glyco_hydro_26"/>
</dbReference>
<dbReference type="PANTHER" id="PTHR40079:SF4">
    <property type="entry name" value="GH26 DOMAIN-CONTAINING PROTEIN-RELATED"/>
    <property type="match status" value="1"/>
</dbReference>
<keyword evidence="5" id="KW-0732">Signal</keyword>
<feature type="domain" description="GH26" evidence="8">
    <location>
        <begin position="182"/>
        <end position="475"/>
    </location>
</feature>
<dbReference type="GO" id="GO:0006080">
    <property type="term" value="P:substituted mannan metabolic process"/>
    <property type="evidence" value="ECO:0007669"/>
    <property type="project" value="InterPro"/>
</dbReference>
<sequence length="483" mass="53596">MGLKSLVVGALPQLLLASIASGLVLPRQTCAIILEAEDAELAGTRVDTELTGFSGKLPVLCYMAKRTGYATGFEEATDSIIFTVDVAATTLYDLSVRFAGIYGEKYTTVRLNGGANSQVHLPATTTWADAAGGQLLLEEGENTIEFITNWGWYLIDYITLTETAPRPPHDINPSLVNSEADASAVALYNYLRSIYGEYILSGQQELVWADWIEQQTGRRPAIVAVDLMDYSPSRVELGTVGTAVEEAIEHHEAGGIVSILWHWNAPVGLYDTEEQPWYRGFYTVATDFNIATALADTTNANYTLLIRDIDAIAVQLKRLQDADVPVLWRPLHEAEGGWFWWGAQGPEPAKQLWDIMYERLTEYHGLNNLIWVWNSIAEDWYPGDDTVDIVSTDVYAQGNGPMSTQYNQLLDLGQGRKMVAAAEVGAIPRPSLLEAYQADWLWFAVWGGGFIDNAEWNSAELLQETYDSEYVLTLDEIQGWQNS</sequence>
<dbReference type="InterPro" id="IPR022790">
    <property type="entry name" value="GH26_dom"/>
</dbReference>
<accession>A0A084AEU0</accession>
<feature type="signal peptide" evidence="5">
    <location>
        <begin position="1"/>
        <end position="22"/>
    </location>
</feature>
<dbReference type="PANTHER" id="PTHR40079">
    <property type="entry name" value="MANNAN ENDO-1,4-BETA-MANNOSIDASE E-RELATED"/>
    <property type="match status" value="1"/>
</dbReference>
<organism evidence="9 10">
    <name type="scientific">Stachybotrys chartarum (strain CBS 109288 / IBT 7711)</name>
    <name type="common">Toxic black mold</name>
    <name type="synonym">Stilbospora chartarum</name>
    <dbReference type="NCBI Taxonomy" id="1280523"/>
    <lineage>
        <taxon>Eukaryota</taxon>
        <taxon>Fungi</taxon>
        <taxon>Dikarya</taxon>
        <taxon>Ascomycota</taxon>
        <taxon>Pezizomycotina</taxon>
        <taxon>Sordariomycetes</taxon>
        <taxon>Hypocreomycetidae</taxon>
        <taxon>Hypocreales</taxon>
        <taxon>Stachybotryaceae</taxon>
        <taxon>Stachybotrys</taxon>
    </lineage>
</organism>
<dbReference type="PROSITE" id="PS51175">
    <property type="entry name" value="CBM6"/>
    <property type="match status" value="1"/>
</dbReference>
<evidence type="ECO:0000256" key="4">
    <source>
        <dbReference type="PROSITE-ProRule" id="PRU01100"/>
    </source>
</evidence>
<dbReference type="Pfam" id="PF02156">
    <property type="entry name" value="Glyco_hydro_26"/>
    <property type="match status" value="1"/>
</dbReference>
<dbReference type="InterPro" id="IPR017853">
    <property type="entry name" value="GH"/>
</dbReference>
<evidence type="ECO:0000313" key="9">
    <source>
        <dbReference type="EMBL" id="KEY63819.1"/>
    </source>
</evidence>
<name>A0A084AEU0_STACB</name>
<dbReference type="AlphaFoldDB" id="A0A084AEU0"/>
<evidence type="ECO:0000256" key="3">
    <source>
        <dbReference type="ARBA" id="ARBA00023295"/>
    </source>
</evidence>